<dbReference type="InterPro" id="IPR026040">
    <property type="entry name" value="HyI-like"/>
</dbReference>
<evidence type="ECO:0000256" key="1">
    <source>
        <dbReference type="ARBA" id="ARBA00000476"/>
    </source>
</evidence>
<proteinExistence type="inferred from homology"/>
<sequence length="264" mass="29346">VRLAANLSFLFKESADFLGRFRSAAHAGFDAVEFMFPGDGGYIHTSDDVAKELEEHSLKQILLNAPAGDWANGERGLGGIPGRDEDWDQSISTALEYAQRLTCPNVHVMAGLRQHGASEEVFVERMRRAADLAEPAGVTLLVEPLNFRDFPGYLVPSTRVALELLEKIDRPSVCRLQLDLYHMQVSEGDLTEGIRRLLPHAAHVQIANPPGRHEPTRGEVNFEHILTHLDEQGYPGYVGLEYKPYDGTLNSLAWAKELLNARHA</sequence>
<evidence type="ECO:0000256" key="2">
    <source>
        <dbReference type="ARBA" id="ARBA00002968"/>
    </source>
</evidence>
<dbReference type="InterPro" id="IPR013022">
    <property type="entry name" value="Xyl_isomerase-like_TIM-brl"/>
</dbReference>
<keyword evidence="6" id="KW-0413">Isomerase</keyword>
<dbReference type="GO" id="GO:0046487">
    <property type="term" value="P:glyoxylate metabolic process"/>
    <property type="evidence" value="ECO:0007669"/>
    <property type="project" value="TreeGrafter"/>
</dbReference>
<protein>
    <recommendedName>
        <fullName evidence="5">Putative hydroxypyruvate isomerase</fullName>
        <ecNumber evidence="4">5.3.1.22</ecNumber>
    </recommendedName>
</protein>
<feature type="non-terminal residue" evidence="9">
    <location>
        <position position="1"/>
    </location>
</feature>
<evidence type="ECO:0000313" key="9">
    <source>
        <dbReference type="EMBL" id="CAE0759455.1"/>
    </source>
</evidence>
<organism evidence="9">
    <name type="scientific">Chrysotila carterae</name>
    <name type="common">Marine alga</name>
    <name type="synonym">Syracosphaera carterae</name>
    <dbReference type="NCBI Taxonomy" id="13221"/>
    <lineage>
        <taxon>Eukaryota</taxon>
        <taxon>Haptista</taxon>
        <taxon>Haptophyta</taxon>
        <taxon>Prymnesiophyceae</taxon>
        <taxon>Isochrysidales</taxon>
        <taxon>Isochrysidaceae</taxon>
        <taxon>Chrysotila</taxon>
    </lineage>
</organism>
<evidence type="ECO:0000256" key="7">
    <source>
        <dbReference type="PIRSR" id="PIRSR006241-50"/>
    </source>
</evidence>
<name>A0A7S4BA54_CHRCT</name>
<dbReference type="PANTHER" id="PTHR43489:SF6">
    <property type="entry name" value="HYDROXYPYRUVATE ISOMERASE-RELATED"/>
    <property type="match status" value="1"/>
</dbReference>
<comment type="similarity">
    <text evidence="3">Belongs to the hyi family.</text>
</comment>
<feature type="active site" description="Proton donor/acceptor" evidence="7">
    <location>
        <position position="143"/>
    </location>
</feature>
<gene>
    <name evidence="9" type="ORF">PCAR00345_LOCUS12049</name>
</gene>
<dbReference type="PANTHER" id="PTHR43489">
    <property type="entry name" value="ISOMERASE"/>
    <property type="match status" value="1"/>
</dbReference>
<evidence type="ECO:0000256" key="4">
    <source>
        <dbReference type="ARBA" id="ARBA00012570"/>
    </source>
</evidence>
<dbReference type="PIRSF" id="PIRSF006241">
    <property type="entry name" value="HyI"/>
    <property type="match status" value="1"/>
</dbReference>
<dbReference type="InterPro" id="IPR036237">
    <property type="entry name" value="Xyl_isomerase-like_sf"/>
</dbReference>
<evidence type="ECO:0000259" key="8">
    <source>
        <dbReference type="Pfam" id="PF01261"/>
    </source>
</evidence>
<dbReference type="EMBL" id="HBIZ01019251">
    <property type="protein sequence ID" value="CAE0759455.1"/>
    <property type="molecule type" value="Transcribed_RNA"/>
</dbReference>
<dbReference type="GO" id="GO:0008903">
    <property type="term" value="F:hydroxypyruvate isomerase activity"/>
    <property type="evidence" value="ECO:0007669"/>
    <property type="project" value="UniProtKB-EC"/>
</dbReference>
<dbReference type="EC" id="5.3.1.22" evidence="4"/>
<feature type="domain" description="Xylose isomerase-like TIM barrel" evidence="8">
    <location>
        <begin position="21"/>
        <end position="257"/>
    </location>
</feature>
<evidence type="ECO:0000256" key="3">
    <source>
        <dbReference type="ARBA" id="ARBA00005962"/>
    </source>
</evidence>
<evidence type="ECO:0000256" key="6">
    <source>
        <dbReference type="ARBA" id="ARBA00023235"/>
    </source>
</evidence>
<dbReference type="Pfam" id="PF01261">
    <property type="entry name" value="AP_endonuc_2"/>
    <property type="match status" value="1"/>
</dbReference>
<dbReference type="AlphaFoldDB" id="A0A7S4BA54"/>
<comment type="catalytic activity">
    <reaction evidence="1">
        <text>3-hydroxypyruvate = 2-hydroxy-3-oxopropanoate</text>
        <dbReference type="Rhea" id="RHEA:11952"/>
        <dbReference type="ChEBI" id="CHEBI:17180"/>
        <dbReference type="ChEBI" id="CHEBI:57978"/>
        <dbReference type="EC" id="5.3.1.22"/>
    </reaction>
</comment>
<reference evidence="9" key="1">
    <citation type="submission" date="2021-01" db="EMBL/GenBank/DDBJ databases">
        <authorList>
            <person name="Corre E."/>
            <person name="Pelletier E."/>
            <person name="Niang G."/>
            <person name="Scheremetjew M."/>
            <person name="Finn R."/>
            <person name="Kale V."/>
            <person name="Holt S."/>
            <person name="Cochrane G."/>
            <person name="Meng A."/>
            <person name="Brown T."/>
            <person name="Cohen L."/>
        </authorList>
    </citation>
    <scope>NUCLEOTIDE SEQUENCE</scope>
    <source>
        <strain evidence="9">CCMP645</strain>
    </source>
</reference>
<dbReference type="SUPFAM" id="SSF51658">
    <property type="entry name" value="Xylose isomerase-like"/>
    <property type="match status" value="1"/>
</dbReference>
<accession>A0A7S4BA54</accession>
<dbReference type="InterPro" id="IPR050417">
    <property type="entry name" value="Sugar_Epim/Isomerase"/>
</dbReference>
<comment type="function">
    <text evidence="2">Catalyzes the reversible isomerization between hydroxypyruvate and 2-hydroxy-3-oxopropanoate (also termed tartronate semialdehyde).</text>
</comment>
<dbReference type="Gene3D" id="3.20.20.150">
    <property type="entry name" value="Divalent-metal-dependent TIM barrel enzymes"/>
    <property type="match status" value="1"/>
</dbReference>
<feature type="active site" description="Proton donor/acceptor" evidence="7">
    <location>
        <position position="241"/>
    </location>
</feature>
<evidence type="ECO:0000256" key="5">
    <source>
        <dbReference type="ARBA" id="ARBA00017985"/>
    </source>
</evidence>